<dbReference type="EMBL" id="CP144745">
    <property type="protein sequence ID" value="WVZ49718.1"/>
    <property type="molecule type" value="Genomic_DNA"/>
</dbReference>
<dbReference type="PANTHER" id="PTHR34223:SF65">
    <property type="entry name" value="OS04G0440300 PROTEIN"/>
    <property type="match status" value="1"/>
</dbReference>
<evidence type="ECO:0000259" key="1">
    <source>
        <dbReference type="PROSITE" id="PS50181"/>
    </source>
</evidence>
<dbReference type="CDD" id="cd22160">
    <property type="entry name" value="F-box_AtFBL13-like"/>
    <property type="match status" value="1"/>
</dbReference>
<dbReference type="Pfam" id="PF00646">
    <property type="entry name" value="F-box"/>
    <property type="match status" value="1"/>
</dbReference>
<dbReference type="InterPro" id="IPR036047">
    <property type="entry name" value="F-box-like_dom_sf"/>
</dbReference>
<feature type="domain" description="F-box" evidence="1">
    <location>
        <begin position="171"/>
        <end position="224"/>
    </location>
</feature>
<dbReference type="InterPro" id="IPR053197">
    <property type="entry name" value="F-box_SCFL_complex_component"/>
</dbReference>
<dbReference type="PANTHER" id="PTHR34223">
    <property type="entry name" value="OS11G0201299 PROTEIN"/>
    <property type="match status" value="1"/>
</dbReference>
<dbReference type="SUPFAM" id="SSF81383">
    <property type="entry name" value="F-box domain"/>
    <property type="match status" value="1"/>
</dbReference>
<reference evidence="2 3" key="1">
    <citation type="submission" date="2024-02" db="EMBL/GenBank/DDBJ databases">
        <title>High-quality chromosome-scale genome assembly of Pensacola bahiagrass (Paspalum notatum Flugge var. saurae).</title>
        <authorList>
            <person name="Vega J.M."/>
            <person name="Podio M."/>
            <person name="Orjuela J."/>
            <person name="Siena L.A."/>
            <person name="Pessino S.C."/>
            <person name="Combes M.C."/>
            <person name="Mariac C."/>
            <person name="Albertini E."/>
            <person name="Pupilli F."/>
            <person name="Ortiz J.P.A."/>
            <person name="Leblanc O."/>
        </authorList>
    </citation>
    <scope>NUCLEOTIDE SEQUENCE [LARGE SCALE GENOMIC DNA]</scope>
    <source>
        <strain evidence="2">R1</strain>
        <tissue evidence="2">Leaf</tissue>
    </source>
</reference>
<organism evidence="2 3">
    <name type="scientific">Paspalum notatum var. saurae</name>
    <dbReference type="NCBI Taxonomy" id="547442"/>
    <lineage>
        <taxon>Eukaryota</taxon>
        <taxon>Viridiplantae</taxon>
        <taxon>Streptophyta</taxon>
        <taxon>Embryophyta</taxon>
        <taxon>Tracheophyta</taxon>
        <taxon>Spermatophyta</taxon>
        <taxon>Magnoliopsida</taxon>
        <taxon>Liliopsida</taxon>
        <taxon>Poales</taxon>
        <taxon>Poaceae</taxon>
        <taxon>PACMAD clade</taxon>
        <taxon>Panicoideae</taxon>
        <taxon>Andropogonodae</taxon>
        <taxon>Paspaleae</taxon>
        <taxon>Paspalinae</taxon>
        <taxon>Paspalum</taxon>
    </lineage>
</organism>
<protein>
    <recommendedName>
        <fullName evidence="1">F-box domain-containing protein</fullName>
    </recommendedName>
</protein>
<dbReference type="Gene3D" id="1.20.1280.50">
    <property type="match status" value="1"/>
</dbReference>
<evidence type="ECO:0000313" key="3">
    <source>
        <dbReference type="Proteomes" id="UP001341281"/>
    </source>
</evidence>
<dbReference type="InterPro" id="IPR001810">
    <property type="entry name" value="F-box_dom"/>
</dbReference>
<evidence type="ECO:0000313" key="2">
    <source>
        <dbReference type="EMBL" id="WVZ49718.1"/>
    </source>
</evidence>
<gene>
    <name evidence="2" type="ORF">U9M48_001049</name>
</gene>
<dbReference type="InterPro" id="IPR032675">
    <property type="entry name" value="LRR_dom_sf"/>
</dbReference>
<dbReference type="Gene3D" id="3.80.10.10">
    <property type="entry name" value="Ribonuclease Inhibitor"/>
    <property type="match status" value="1"/>
</dbReference>
<dbReference type="AlphaFoldDB" id="A0AAQ3SCQ2"/>
<dbReference type="SMART" id="SM00256">
    <property type="entry name" value="FBOX"/>
    <property type="match status" value="1"/>
</dbReference>
<sequence length="514" mass="57000">MWRRAALAGSGLIVDMHVVPSGTCLPTRLATRSRGAARKLDQREREPRFSSVKAEPRIAVVSSRGGLGRNPVFTTAPLCLILLYPEDWSMWLDDLISIVNLFLGGGAGIFFDRFVGDAHGSSWRREELMHNRVEGEAIVKEGGGAPTHEDCLMEAHRKLKRDENDGDFFADDRLSALPDCLLHEIMSYLKTQELVQTSVLSKRWMPVWSSMPSLNVDQEEFKVTTNPPMAVKCNSACELVEWVKFEKFTDHLLIRHNVDAALLISFGLHISNSSRGEQAARWIRHLIKYGSAMVPGTPWNLMKLHISNVNLDGRLSEHMRSRCPSLVDLELKGCKCEMHEIASDSLKKLVLEDCDFKGLAAITTPKLESFAFNGGRITGKCPLVIMAPAVDDVAMSVSNSAAGVHLHDISNVTRLDLSCIVVVAFTEEFPEFNNMRDLSLKDYCKLTDSFEKLLGDFILSSPNLEKLSVCRCKAAVSLPLGLPMLRRFDCGITMDNFLLGSIGATGHNSNNPDA</sequence>
<dbReference type="InterPro" id="IPR053781">
    <property type="entry name" value="F-box_AtFBL13-like"/>
</dbReference>
<keyword evidence="3" id="KW-1185">Reference proteome</keyword>
<dbReference type="SUPFAM" id="SSF52047">
    <property type="entry name" value="RNI-like"/>
    <property type="match status" value="1"/>
</dbReference>
<accession>A0AAQ3SCQ2</accession>
<proteinExistence type="predicted"/>
<dbReference type="Proteomes" id="UP001341281">
    <property type="component" value="Chromosome 01"/>
</dbReference>
<name>A0AAQ3SCQ2_PASNO</name>
<dbReference type="PROSITE" id="PS50181">
    <property type="entry name" value="FBOX"/>
    <property type="match status" value="1"/>
</dbReference>